<dbReference type="InterPro" id="IPR036390">
    <property type="entry name" value="WH_DNA-bd_sf"/>
</dbReference>
<dbReference type="EMBL" id="BOPH01000105">
    <property type="protein sequence ID" value="GIJ72878.1"/>
    <property type="molecule type" value="Genomic_DNA"/>
</dbReference>
<keyword evidence="3" id="KW-0804">Transcription</keyword>
<evidence type="ECO:0000256" key="2">
    <source>
        <dbReference type="ARBA" id="ARBA00023125"/>
    </source>
</evidence>
<evidence type="ECO:0000313" key="7">
    <source>
        <dbReference type="Proteomes" id="UP000635606"/>
    </source>
</evidence>
<feature type="domain" description="HTH iclR-type" evidence="4">
    <location>
        <begin position="10"/>
        <end position="71"/>
    </location>
</feature>
<evidence type="ECO:0000256" key="3">
    <source>
        <dbReference type="ARBA" id="ARBA00023163"/>
    </source>
</evidence>
<dbReference type="SUPFAM" id="SSF55781">
    <property type="entry name" value="GAF domain-like"/>
    <property type="match status" value="1"/>
</dbReference>
<dbReference type="GO" id="GO:0003700">
    <property type="term" value="F:DNA-binding transcription factor activity"/>
    <property type="evidence" value="ECO:0007669"/>
    <property type="project" value="TreeGrafter"/>
</dbReference>
<dbReference type="InterPro" id="IPR005471">
    <property type="entry name" value="Tscrpt_reg_IclR_N"/>
</dbReference>
<evidence type="ECO:0000313" key="6">
    <source>
        <dbReference type="EMBL" id="GIJ72878.1"/>
    </source>
</evidence>
<dbReference type="InterPro" id="IPR050707">
    <property type="entry name" value="HTH_MetabolicPath_Reg"/>
</dbReference>
<dbReference type="GO" id="GO:0045892">
    <property type="term" value="P:negative regulation of DNA-templated transcription"/>
    <property type="evidence" value="ECO:0007669"/>
    <property type="project" value="TreeGrafter"/>
</dbReference>
<dbReference type="InterPro" id="IPR029016">
    <property type="entry name" value="GAF-like_dom_sf"/>
</dbReference>
<dbReference type="PANTHER" id="PTHR30136">
    <property type="entry name" value="HELIX-TURN-HELIX TRANSCRIPTIONAL REGULATOR, ICLR FAMILY"/>
    <property type="match status" value="1"/>
</dbReference>
<feature type="domain" description="IclR-ED" evidence="5">
    <location>
        <begin position="72"/>
        <end position="248"/>
    </location>
</feature>
<dbReference type="PROSITE" id="PS51077">
    <property type="entry name" value="HTH_ICLR"/>
    <property type="match status" value="1"/>
</dbReference>
<dbReference type="Gene3D" id="1.10.10.10">
    <property type="entry name" value="Winged helix-like DNA-binding domain superfamily/Winged helix DNA-binding domain"/>
    <property type="match status" value="1"/>
</dbReference>
<dbReference type="Proteomes" id="UP000635606">
    <property type="component" value="Unassembled WGS sequence"/>
</dbReference>
<dbReference type="Gene3D" id="3.30.450.40">
    <property type="match status" value="1"/>
</dbReference>
<comment type="caution">
    <text evidence="6">The sequence shown here is derived from an EMBL/GenBank/DDBJ whole genome shotgun (WGS) entry which is preliminary data.</text>
</comment>
<reference evidence="6" key="1">
    <citation type="submission" date="2021-01" db="EMBL/GenBank/DDBJ databases">
        <title>Whole genome shotgun sequence of Virgisporangium ochraceum NBRC 16418.</title>
        <authorList>
            <person name="Komaki H."/>
            <person name="Tamura T."/>
        </authorList>
    </citation>
    <scope>NUCLEOTIDE SEQUENCE</scope>
    <source>
        <strain evidence="6">NBRC 16418</strain>
    </source>
</reference>
<keyword evidence="7" id="KW-1185">Reference proteome</keyword>
<accession>A0A8J4A2C5</accession>
<name>A0A8J4A2C5_9ACTN</name>
<organism evidence="6 7">
    <name type="scientific">Virgisporangium ochraceum</name>
    <dbReference type="NCBI Taxonomy" id="65505"/>
    <lineage>
        <taxon>Bacteria</taxon>
        <taxon>Bacillati</taxon>
        <taxon>Actinomycetota</taxon>
        <taxon>Actinomycetes</taxon>
        <taxon>Micromonosporales</taxon>
        <taxon>Micromonosporaceae</taxon>
        <taxon>Virgisporangium</taxon>
    </lineage>
</organism>
<keyword evidence="2" id="KW-0238">DNA-binding</keyword>
<dbReference type="PANTHER" id="PTHR30136:SF24">
    <property type="entry name" value="HTH-TYPE TRANSCRIPTIONAL REPRESSOR ALLR"/>
    <property type="match status" value="1"/>
</dbReference>
<dbReference type="InterPro" id="IPR014757">
    <property type="entry name" value="Tscrpt_reg_IclR_C"/>
</dbReference>
<dbReference type="Pfam" id="PF01614">
    <property type="entry name" value="IclR_C"/>
    <property type="match status" value="1"/>
</dbReference>
<dbReference type="InterPro" id="IPR036388">
    <property type="entry name" value="WH-like_DNA-bd_sf"/>
</dbReference>
<dbReference type="SUPFAM" id="SSF46785">
    <property type="entry name" value="Winged helix' DNA-binding domain"/>
    <property type="match status" value="1"/>
</dbReference>
<evidence type="ECO:0000259" key="4">
    <source>
        <dbReference type="PROSITE" id="PS51077"/>
    </source>
</evidence>
<dbReference type="AlphaFoldDB" id="A0A8J4A2C5"/>
<evidence type="ECO:0008006" key="8">
    <source>
        <dbReference type="Google" id="ProtNLM"/>
    </source>
</evidence>
<sequence length="256" mass="27624">MAVVRTAPGESVTFRALGLLDAFDGQHRVLSLTQISRRTGVPLATAQRRLRDLVDGRLLAQRADGLYEIGTRMWRLGLLTRPTSMREAALPHLQDLVARTGHTVHLAVPDGHAALIVDRLAGSRTLPTRHLPGARLPLYCTAVGMALLAFADPATQDAVLEAMVPHTPFTVTDPALVRAQLTKTRRTRLAESRQQHRLGRASVAVPVFGSDGEVSAAIAVIGPLDRNLGAHVESMRACATAVAHAVGVLEQEWFED</sequence>
<proteinExistence type="predicted"/>
<dbReference type="RefSeq" id="WP_203932704.1">
    <property type="nucleotide sequence ID" value="NZ_BOPH01000105.1"/>
</dbReference>
<dbReference type="SMART" id="SM00346">
    <property type="entry name" value="HTH_ICLR"/>
    <property type="match status" value="1"/>
</dbReference>
<dbReference type="PROSITE" id="PS51078">
    <property type="entry name" value="ICLR_ED"/>
    <property type="match status" value="1"/>
</dbReference>
<dbReference type="Pfam" id="PF09339">
    <property type="entry name" value="HTH_IclR"/>
    <property type="match status" value="1"/>
</dbReference>
<keyword evidence="1" id="KW-0805">Transcription regulation</keyword>
<evidence type="ECO:0000259" key="5">
    <source>
        <dbReference type="PROSITE" id="PS51078"/>
    </source>
</evidence>
<gene>
    <name evidence="6" type="ORF">Voc01_077950</name>
</gene>
<protein>
    <recommendedName>
        <fullName evidence="8">Transcriptional regulator, IclR family</fullName>
    </recommendedName>
</protein>
<dbReference type="GO" id="GO:0003677">
    <property type="term" value="F:DNA binding"/>
    <property type="evidence" value="ECO:0007669"/>
    <property type="project" value="UniProtKB-KW"/>
</dbReference>
<evidence type="ECO:0000256" key="1">
    <source>
        <dbReference type="ARBA" id="ARBA00023015"/>
    </source>
</evidence>